<feature type="region of interest" description="Disordered" evidence="4">
    <location>
        <begin position="81"/>
        <end position="208"/>
    </location>
</feature>
<proteinExistence type="predicted"/>
<evidence type="ECO:0000256" key="1">
    <source>
        <dbReference type="ARBA" id="ARBA00022723"/>
    </source>
</evidence>
<keyword evidence="2" id="KW-0863">Zinc-finger</keyword>
<keyword evidence="3" id="KW-0862">Zinc</keyword>
<dbReference type="AlphaFoldDB" id="A0A8X7P7B2"/>
<dbReference type="CDD" id="cd19821">
    <property type="entry name" value="Bbox1_BBX-like"/>
    <property type="match status" value="1"/>
</dbReference>
<feature type="domain" description="B box-type" evidence="5">
    <location>
        <begin position="1"/>
        <end position="46"/>
    </location>
</feature>
<evidence type="ECO:0000259" key="5">
    <source>
        <dbReference type="SMART" id="SM00336"/>
    </source>
</evidence>
<dbReference type="OrthoDB" id="153872at2759"/>
<accession>A0A8X7P7B2</accession>
<dbReference type="InterPro" id="IPR049808">
    <property type="entry name" value="CONSTANS-like_Bbox1"/>
</dbReference>
<dbReference type="PANTHER" id="PTHR31717:SF60">
    <property type="entry name" value="B-BOX TYPE ZINC FINGER FAMILY PROTEIN"/>
    <property type="match status" value="1"/>
</dbReference>
<organism evidence="6 7">
    <name type="scientific">Brassica carinata</name>
    <name type="common">Ethiopian mustard</name>
    <name type="synonym">Abyssinian cabbage</name>
    <dbReference type="NCBI Taxonomy" id="52824"/>
    <lineage>
        <taxon>Eukaryota</taxon>
        <taxon>Viridiplantae</taxon>
        <taxon>Streptophyta</taxon>
        <taxon>Embryophyta</taxon>
        <taxon>Tracheophyta</taxon>
        <taxon>Spermatophyta</taxon>
        <taxon>Magnoliopsida</taxon>
        <taxon>eudicotyledons</taxon>
        <taxon>Gunneridae</taxon>
        <taxon>Pentapetalae</taxon>
        <taxon>rosids</taxon>
        <taxon>malvids</taxon>
        <taxon>Brassicales</taxon>
        <taxon>Brassicaceae</taxon>
        <taxon>Brassiceae</taxon>
        <taxon>Brassica</taxon>
    </lineage>
</organism>
<feature type="region of interest" description="Disordered" evidence="4">
    <location>
        <begin position="233"/>
        <end position="257"/>
    </location>
</feature>
<protein>
    <recommendedName>
        <fullName evidence="5">B box-type domain-containing protein</fullName>
    </recommendedName>
</protein>
<dbReference type="EMBL" id="JAAMPC010000021">
    <property type="protein sequence ID" value="KAG2245368.1"/>
    <property type="molecule type" value="Genomic_DNA"/>
</dbReference>
<comment type="caution">
    <text evidence="6">The sequence shown here is derived from an EMBL/GenBank/DDBJ whole genome shotgun (WGS) entry which is preliminary data.</text>
</comment>
<dbReference type="SMART" id="SM00336">
    <property type="entry name" value="BBOX"/>
    <property type="match status" value="1"/>
</dbReference>
<evidence type="ECO:0000256" key="2">
    <source>
        <dbReference type="ARBA" id="ARBA00022771"/>
    </source>
</evidence>
<dbReference type="GO" id="GO:0008270">
    <property type="term" value="F:zinc ion binding"/>
    <property type="evidence" value="ECO:0007669"/>
    <property type="project" value="UniProtKB-KW"/>
</dbReference>
<dbReference type="Pfam" id="PF00643">
    <property type="entry name" value="zf-B_box"/>
    <property type="match status" value="1"/>
</dbReference>
<keyword evidence="1" id="KW-0479">Metal-binding</keyword>
<evidence type="ECO:0000256" key="3">
    <source>
        <dbReference type="ARBA" id="ARBA00022833"/>
    </source>
</evidence>
<name>A0A8X7P7B2_BRACI</name>
<reference evidence="6 7" key="1">
    <citation type="submission" date="2020-02" db="EMBL/GenBank/DDBJ databases">
        <authorList>
            <person name="Ma Q."/>
            <person name="Huang Y."/>
            <person name="Song X."/>
            <person name="Pei D."/>
        </authorList>
    </citation>
    <scope>NUCLEOTIDE SEQUENCE [LARGE SCALE GENOMIC DNA]</scope>
    <source>
        <strain evidence="6">Sxm20200214</strain>
        <tissue evidence="6">Leaf</tissue>
    </source>
</reference>
<dbReference type="Proteomes" id="UP000886595">
    <property type="component" value="Unassembled WGS sequence"/>
</dbReference>
<feature type="compositionally biased region" description="Acidic residues" evidence="4">
    <location>
        <begin position="107"/>
        <end position="145"/>
    </location>
</feature>
<keyword evidence="7" id="KW-1185">Reference proteome</keyword>
<gene>
    <name evidence="6" type="ORF">Bca52824_092792</name>
</gene>
<sequence>MGKKCDLCDGVARMYCESDQASLCWNCDAKVHGANFLVAKHTRCLLCSACQTPTPWKATGLRLGPTFSVCDSCVALKSAAGGGGGAGGVSTDQSQEVNEGRLRRRDDDDDGDSAESYDDGEDEDEDEEYSGEDEDEEDVDDEEAENQVVPWSAAAAAQLPPVMSSSSSDGGGGDLTAKRTREYSDEEIGCSSAQESNFSPPLKRPSRDELALRSTVAINSLVRLEGERVLNGAVDSSPSSSSSFISAISKMRRDLSR</sequence>
<evidence type="ECO:0000313" key="7">
    <source>
        <dbReference type="Proteomes" id="UP000886595"/>
    </source>
</evidence>
<feature type="compositionally biased region" description="Low complexity" evidence="4">
    <location>
        <begin position="236"/>
        <end position="249"/>
    </location>
</feature>
<evidence type="ECO:0000256" key="4">
    <source>
        <dbReference type="SAM" id="MobiDB-lite"/>
    </source>
</evidence>
<dbReference type="PANTHER" id="PTHR31717">
    <property type="entry name" value="ZINC FINGER PROTEIN CONSTANS-LIKE 10"/>
    <property type="match status" value="1"/>
</dbReference>
<dbReference type="InterPro" id="IPR000315">
    <property type="entry name" value="Znf_B-box"/>
</dbReference>
<evidence type="ECO:0000313" key="6">
    <source>
        <dbReference type="EMBL" id="KAG2245368.1"/>
    </source>
</evidence>